<accession>B9RU51</accession>
<name>B9RU51_RICCO</name>
<dbReference type="InParanoid" id="B9RU51"/>
<keyword evidence="2" id="KW-1185">Reference proteome</keyword>
<sequence>MGRTLVTRGPKWRGWLGNDVCVYDDNWIDRPFAFKVLSPSSLPLHSQISCLPLDNGSWNETLIRRYFLHFEAEDILNMTCPRFRHEELVAALEFGSVIATTTLRDVRWSLPVRDC</sequence>
<dbReference type="EMBL" id="EQ973816">
    <property type="protein sequence ID" value="EEF45063.1"/>
    <property type="molecule type" value="Genomic_DNA"/>
</dbReference>
<evidence type="ECO:0000313" key="2">
    <source>
        <dbReference type="Proteomes" id="UP000008311"/>
    </source>
</evidence>
<organism evidence="1 2">
    <name type="scientific">Ricinus communis</name>
    <name type="common">Castor bean</name>
    <dbReference type="NCBI Taxonomy" id="3988"/>
    <lineage>
        <taxon>Eukaryota</taxon>
        <taxon>Viridiplantae</taxon>
        <taxon>Streptophyta</taxon>
        <taxon>Embryophyta</taxon>
        <taxon>Tracheophyta</taxon>
        <taxon>Spermatophyta</taxon>
        <taxon>Magnoliopsida</taxon>
        <taxon>eudicotyledons</taxon>
        <taxon>Gunneridae</taxon>
        <taxon>Pentapetalae</taxon>
        <taxon>rosids</taxon>
        <taxon>fabids</taxon>
        <taxon>Malpighiales</taxon>
        <taxon>Euphorbiaceae</taxon>
        <taxon>Acalyphoideae</taxon>
        <taxon>Acalypheae</taxon>
        <taxon>Ricinus</taxon>
    </lineage>
</organism>
<gene>
    <name evidence="1" type="ORF">RCOM_1631530</name>
</gene>
<evidence type="ECO:0000313" key="1">
    <source>
        <dbReference type="EMBL" id="EEF45063.1"/>
    </source>
</evidence>
<reference evidence="2" key="1">
    <citation type="journal article" date="2010" name="Nat. Biotechnol.">
        <title>Draft genome sequence of the oilseed species Ricinus communis.</title>
        <authorList>
            <person name="Chan A.P."/>
            <person name="Crabtree J."/>
            <person name="Zhao Q."/>
            <person name="Lorenzi H."/>
            <person name="Orvis J."/>
            <person name="Puiu D."/>
            <person name="Melake-Berhan A."/>
            <person name="Jones K.M."/>
            <person name="Redman J."/>
            <person name="Chen G."/>
            <person name="Cahoon E.B."/>
            <person name="Gedil M."/>
            <person name="Stanke M."/>
            <person name="Haas B.J."/>
            <person name="Wortman J.R."/>
            <person name="Fraser-Liggett C.M."/>
            <person name="Ravel J."/>
            <person name="Rabinowicz P.D."/>
        </authorList>
    </citation>
    <scope>NUCLEOTIDE SEQUENCE [LARGE SCALE GENOMIC DNA]</scope>
    <source>
        <strain evidence="2">cv. Hale</strain>
    </source>
</reference>
<protein>
    <submittedName>
        <fullName evidence="1">Uncharacterized protein</fullName>
    </submittedName>
</protein>
<dbReference type="AlphaFoldDB" id="B9RU51"/>
<dbReference type="Proteomes" id="UP000008311">
    <property type="component" value="Unassembled WGS sequence"/>
</dbReference>
<proteinExistence type="predicted"/>